<accession>A0ABY8MJR0</accession>
<dbReference type="RefSeq" id="WP_326928474.1">
    <property type="nucleotide sequence ID" value="NZ_CP123443.1"/>
</dbReference>
<organism evidence="2 3">
    <name type="scientific">Candidatus Haliotispira prima</name>
    <dbReference type="NCBI Taxonomy" id="3034016"/>
    <lineage>
        <taxon>Bacteria</taxon>
        <taxon>Pseudomonadati</taxon>
        <taxon>Spirochaetota</taxon>
        <taxon>Spirochaetia</taxon>
        <taxon>Spirochaetales</taxon>
        <taxon>Spirochaetaceae</taxon>
        <taxon>Candidatus Haliotispira</taxon>
    </lineage>
</organism>
<evidence type="ECO:0000313" key="3">
    <source>
        <dbReference type="Proteomes" id="UP001228690"/>
    </source>
</evidence>
<gene>
    <name evidence="2" type="ORF">P0082_05240</name>
</gene>
<evidence type="ECO:0000256" key="1">
    <source>
        <dbReference type="SAM" id="MobiDB-lite"/>
    </source>
</evidence>
<name>A0ABY8MJR0_9SPIO</name>
<evidence type="ECO:0000313" key="2">
    <source>
        <dbReference type="EMBL" id="WGK70265.1"/>
    </source>
</evidence>
<feature type="region of interest" description="Disordered" evidence="1">
    <location>
        <begin position="428"/>
        <end position="461"/>
    </location>
</feature>
<evidence type="ECO:0008006" key="4">
    <source>
        <dbReference type="Google" id="ProtNLM"/>
    </source>
</evidence>
<reference evidence="2 3" key="1">
    <citation type="submission" date="2023-04" db="EMBL/GenBank/DDBJ databases">
        <title>Spirochaete genome identified in red abalone sample constitutes a novel genus.</title>
        <authorList>
            <person name="Sharma S.P."/>
            <person name="Purcell C.M."/>
            <person name="Hyde J.R."/>
            <person name="Severin A.J."/>
        </authorList>
    </citation>
    <scope>NUCLEOTIDE SEQUENCE [LARGE SCALE GENOMIC DNA]</scope>
    <source>
        <strain evidence="2 3">SP-2023</strain>
    </source>
</reference>
<keyword evidence="3" id="KW-1185">Reference proteome</keyword>
<feature type="compositionally biased region" description="Gly residues" evidence="1">
    <location>
        <begin position="1653"/>
        <end position="1662"/>
    </location>
</feature>
<proteinExistence type="predicted"/>
<dbReference type="Proteomes" id="UP001228690">
    <property type="component" value="Chromosome"/>
</dbReference>
<feature type="region of interest" description="Disordered" evidence="1">
    <location>
        <begin position="197"/>
        <end position="222"/>
    </location>
</feature>
<feature type="compositionally biased region" description="Basic and acidic residues" evidence="1">
    <location>
        <begin position="428"/>
        <end position="449"/>
    </location>
</feature>
<feature type="compositionally biased region" description="Basic and acidic residues" evidence="1">
    <location>
        <begin position="42"/>
        <end position="51"/>
    </location>
</feature>
<feature type="compositionally biased region" description="Polar residues" evidence="1">
    <location>
        <begin position="1532"/>
        <end position="1579"/>
    </location>
</feature>
<dbReference type="EMBL" id="CP123443">
    <property type="protein sequence ID" value="WGK70265.1"/>
    <property type="molecule type" value="Genomic_DNA"/>
</dbReference>
<feature type="region of interest" description="Disordered" evidence="1">
    <location>
        <begin position="340"/>
        <end position="364"/>
    </location>
</feature>
<feature type="region of interest" description="Disordered" evidence="1">
    <location>
        <begin position="1197"/>
        <end position="1224"/>
    </location>
</feature>
<feature type="region of interest" description="Disordered" evidence="1">
    <location>
        <begin position="78"/>
        <end position="103"/>
    </location>
</feature>
<feature type="region of interest" description="Disordered" evidence="1">
    <location>
        <begin position="30"/>
        <end position="51"/>
    </location>
</feature>
<feature type="region of interest" description="Disordered" evidence="1">
    <location>
        <begin position="1372"/>
        <end position="1698"/>
    </location>
</feature>
<sequence>MIVGPFGQAIEGNPEENVMPGALESLKQRVEARSGQPPHSGRFADREADKEKQEIGAIPPFPELGEAGFSYFRYHNPANSGSLRQKRQGNKANTAREATDQTKEQNIADLRQNWSVELLPGNRRNTSCYVLRQNNGLSGRNGTALLRPSFAALEENYSPALQETLDACEILILPTPDEIVGLSLQLERAELERAELARAESARSKGTHKGAHAEQQKLRSQKGKQYLQRGLHKAWAEYAQDMFAVFAFLASKQEPDQFRSGEKLRAYCSEPTIFSLYDHLTVLGSGARPDGESLLPEFRAHRRSDLGLALRELHQHFPQMEFESLHTLRHSDLEPEQQLAVPAENRDLPSGGGSGWDKSPKEEGQHSAKSFRWGAWSLALVLEPAKWLGTDVVCSKLCAYQAGEQPVFVDFELGRRNLLTKKKYHYEESANRQDAGPDTHDFRSAEKQAQKHGQKQNPGRHRLQHWYNWARNLHNKTKESQISHFTEARISSLLGLQPLMLPADRNLPEGLGFCRFRIVGRKRLGRALLQANIAWRKKGWQDFWQQTRSKLTGAKLTGAGAGSRDRYVKPAKYELQGQFAWTHTCMPVLRPAGQKSAVSPQEGGREEIFFLEIRSPALQSTALQYHEELLRASHGIDNGTTGVDTSLVAGKVGRQETGAFVGQCLAVWQQEKALWQNFLSAATDCVQVAGPRQKSFCLVIEREIRHFLSHLGRLEEQVQSGRGFAVAGLTEALGTDKSTDTANDGQSEDGEVPENIRPRVWRKGIHSKPAALKPLSCAADAKCFWTEFFRAGSQSQTFPSILLWNLWAQLEPRLAEKLRHHHKIAGFLRRHEPEFELFLRHLGVQRSWNIRPVLCYSFGASGPSGPQGLGGAQSRAGGERRSRLRTPAGLVSEIWFAIRQSVLHGGEVRGAGAWSSLWRRFYEGKFGSCHWMSLKSVASFYWPDWLARLRLQAGESVISAGLSASLPASVESDFGKLAPDHADYLNHVSDTGSMSDMGHMDDMDGMGVNEHSPARIKAYFRGELRASHRVAGLEQQLRQFQQLCDRETHLTEYLSVWLSKQPAGGRQIPFGAVGAVGKLLVQYLPEVLRSRLTKRNPYADPSPYFLGSAGTRMTAGFKVGFQGPAWRSFWTDVLWLVPKACQHYLVLVADWLRSHFAHNIYALARFVRRRRSQRAELTKTQKLRRSQEQTLRAEKKYQATEQAQQHRAALARRRGEQKATREEHRLGLRRAARERSKIVAGQRRERTMARLHRRQTKQAVHGSRQAEFRQLRFKRRQRRQLVRARWTDHFLTVVNLARPLFQLGRNWAKLYRRNRMMAGAVMSVTAFVVVATLFVPKEVYSDALGFVTGGWQSWREGLSRYSEVSIEELAEESAVAPRSEDASPAGSSPPENTGNAAVAASEQQRANQEGARPEGPARVVPRARDQVRPGEPAGAGEEDNRAGQSAGNSPAEETDRPSQKLGDADFTAEGAEPAGIVPDFAGTPALPGSPISPVSPSPSSPNQASPAKSERAGLSVSPVLPAPSSSDRPNSDGENSGNTAGNSFVPTDSTPREQTGSQGAKTSNESVGSGNRNGDSVIQTEPGRQRPEEGQGNRTNITDLSDGPTEGEQSVPVDNERERDEKEVSAEEDPGKPGPAGKAAPEIVSESENAGQTGSGTDGRGTGKVSDGSETLPVPPNPGENAPNGDIAAPVTDPVTSP</sequence>
<feature type="compositionally biased region" description="Basic and acidic residues" evidence="1">
    <location>
        <begin position="1614"/>
        <end position="1631"/>
    </location>
</feature>
<feature type="compositionally biased region" description="Basic residues" evidence="1">
    <location>
        <begin position="450"/>
        <end position="461"/>
    </location>
</feature>
<feature type="compositionally biased region" description="Low complexity" evidence="1">
    <location>
        <begin position="1514"/>
        <end position="1526"/>
    </location>
</feature>
<protein>
    <recommendedName>
        <fullName evidence="4">Transmembrane protein</fullName>
    </recommendedName>
</protein>
<feature type="compositionally biased region" description="Basic and acidic residues" evidence="1">
    <location>
        <begin position="1213"/>
        <end position="1224"/>
    </location>
</feature>
<feature type="compositionally biased region" description="Polar residues" evidence="1">
    <location>
        <begin position="1385"/>
        <end position="1407"/>
    </location>
</feature>